<feature type="domain" description="ATP-grasp fold succinyl-CoA synthetase-type" evidence="10">
    <location>
        <begin position="30"/>
        <end position="197"/>
    </location>
</feature>
<dbReference type="GO" id="GO:0005524">
    <property type="term" value="F:ATP binding"/>
    <property type="evidence" value="ECO:0007669"/>
    <property type="project" value="UniProtKB-KW"/>
</dbReference>
<dbReference type="SUPFAM" id="SSF56059">
    <property type="entry name" value="Glutathione synthetase ATP-binding domain-like"/>
    <property type="match status" value="1"/>
</dbReference>
<evidence type="ECO:0000256" key="8">
    <source>
        <dbReference type="ARBA" id="ARBA00022946"/>
    </source>
</evidence>
<keyword evidence="6" id="KW-0067">ATP-binding</keyword>
<dbReference type="GO" id="GO:0006099">
    <property type="term" value="P:tricarboxylic acid cycle"/>
    <property type="evidence" value="ECO:0007669"/>
    <property type="project" value="UniProtKB-UniPathway"/>
</dbReference>
<reference evidence="11 12" key="1">
    <citation type="submission" date="2017-06" db="EMBL/GenBank/DDBJ databases">
        <title>Ant-infecting Ophiocordyceps genomes reveal a high diversity of potential behavioral manipulation genes and a possible major role for enterotoxins.</title>
        <authorList>
            <person name="De Bekker C."/>
            <person name="Evans H.C."/>
            <person name="Brachmann A."/>
            <person name="Hughes D.P."/>
        </authorList>
    </citation>
    <scope>NUCLEOTIDE SEQUENCE [LARGE SCALE GENOMIC DNA]</scope>
    <source>
        <strain evidence="11 12">Map64</strain>
    </source>
</reference>
<dbReference type="InterPro" id="IPR013815">
    <property type="entry name" value="ATP_grasp_subdomain_1"/>
</dbReference>
<dbReference type="SUPFAM" id="SSF52210">
    <property type="entry name" value="Succinyl-CoA synthetase domains"/>
    <property type="match status" value="1"/>
</dbReference>
<gene>
    <name evidence="11" type="ORF">CDD81_3851</name>
</gene>
<dbReference type="InterPro" id="IPR005811">
    <property type="entry name" value="SUCC_ACL_C"/>
</dbReference>
<keyword evidence="2" id="KW-0816">Tricarboxylic acid cycle</keyword>
<dbReference type="GO" id="GO:0006104">
    <property type="term" value="P:succinyl-CoA metabolic process"/>
    <property type="evidence" value="ECO:0007669"/>
    <property type="project" value="TreeGrafter"/>
</dbReference>
<dbReference type="OrthoDB" id="1664372at2759"/>
<dbReference type="PANTHER" id="PTHR11815">
    <property type="entry name" value="SUCCINYL-COA SYNTHETASE BETA CHAIN"/>
    <property type="match status" value="1"/>
</dbReference>
<evidence type="ECO:0000256" key="7">
    <source>
        <dbReference type="ARBA" id="ARBA00022842"/>
    </source>
</evidence>
<dbReference type="Gene3D" id="3.30.1490.20">
    <property type="entry name" value="ATP-grasp fold, A domain"/>
    <property type="match status" value="1"/>
</dbReference>
<dbReference type="Pfam" id="PF00549">
    <property type="entry name" value="Ligase_CoA"/>
    <property type="match status" value="1"/>
</dbReference>
<name>A0A2C5XUC8_9HYPO</name>
<sequence length="390" mass="41729">MQKCRLGLAGLVQKPSIYSVPKTGARWLTLYKSQALDMLQQAGVRVRPSQVVSTACEAEAAAKQYGYDCSIKTSDSQEQAVQRPGQAAAMASKMLSQRAKAQLVVAQRVEQVGLWYLAMTIDRENYCPAIVVSTRPGHVQWFDFGFSEGITDQVVQRLAQQLGLSAALSSSMQALLQGLYRVFRAKEASHVEIGSLALGANGSLTCLDARLAFDPAAAHRQPVLFAQRDTQHQQPAEVEAEQHGLVYVPMAGGSVGTVVNGAGLAMATADAIALHGGASANFLDAGGKATRETMLHAFAIVARDARVASILVNVYGGITRCDMIAQSILAARHHLAIALPMVVRLQGTNSELGLDMLKSVHNGLYVESDFGRAAQLAVQLAEERRAEPSF</sequence>
<evidence type="ECO:0000313" key="11">
    <source>
        <dbReference type="EMBL" id="PHH59046.1"/>
    </source>
</evidence>
<dbReference type="UniPathway" id="UPA00223">
    <property type="reaction ID" value="UER00999"/>
</dbReference>
<comment type="pathway">
    <text evidence="1">Carbohydrate metabolism; tricarboxylic acid cycle; succinate from succinyl-CoA (ligase route): step 1/1.</text>
</comment>
<dbReference type="Gene3D" id="3.40.50.261">
    <property type="entry name" value="Succinyl-CoA synthetase domains"/>
    <property type="match status" value="1"/>
</dbReference>
<evidence type="ECO:0000256" key="1">
    <source>
        <dbReference type="ARBA" id="ARBA00005064"/>
    </source>
</evidence>
<keyword evidence="4" id="KW-0479">Metal-binding</keyword>
<dbReference type="GO" id="GO:0046872">
    <property type="term" value="F:metal ion binding"/>
    <property type="evidence" value="ECO:0007669"/>
    <property type="project" value="UniProtKB-KW"/>
</dbReference>
<dbReference type="InterPro" id="IPR013650">
    <property type="entry name" value="ATP-grasp_succ-CoA_synth-type"/>
</dbReference>
<evidence type="ECO:0000259" key="9">
    <source>
        <dbReference type="Pfam" id="PF00549"/>
    </source>
</evidence>
<organism evidence="11 12">
    <name type="scientific">Ophiocordyceps australis</name>
    <dbReference type="NCBI Taxonomy" id="1399860"/>
    <lineage>
        <taxon>Eukaryota</taxon>
        <taxon>Fungi</taxon>
        <taxon>Dikarya</taxon>
        <taxon>Ascomycota</taxon>
        <taxon>Pezizomycotina</taxon>
        <taxon>Sordariomycetes</taxon>
        <taxon>Hypocreomycetidae</taxon>
        <taxon>Hypocreales</taxon>
        <taxon>Ophiocordycipitaceae</taxon>
        <taxon>Ophiocordyceps</taxon>
    </lineage>
</organism>
<dbReference type="EMBL" id="NJET01000248">
    <property type="protein sequence ID" value="PHH59046.1"/>
    <property type="molecule type" value="Genomic_DNA"/>
</dbReference>
<dbReference type="InterPro" id="IPR016102">
    <property type="entry name" value="Succinyl-CoA_synth-like"/>
</dbReference>
<dbReference type="GO" id="GO:0004775">
    <property type="term" value="F:succinate-CoA ligase (ADP-forming) activity"/>
    <property type="evidence" value="ECO:0007669"/>
    <property type="project" value="TreeGrafter"/>
</dbReference>
<dbReference type="AlphaFoldDB" id="A0A2C5XUC8"/>
<keyword evidence="8" id="KW-0809">Transit peptide</keyword>
<protein>
    <recommendedName>
        <fullName evidence="13">ATP-citrate lyase/succinyl-CoA ligase domain-containing protein</fullName>
    </recommendedName>
</protein>
<evidence type="ECO:0000256" key="4">
    <source>
        <dbReference type="ARBA" id="ARBA00022723"/>
    </source>
</evidence>
<feature type="domain" description="ATP-citrate synthase/succinyl-CoA ligase C-terminal" evidence="9">
    <location>
        <begin position="258"/>
        <end position="352"/>
    </location>
</feature>
<evidence type="ECO:0000313" key="12">
    <source>
        <dbReference type="Proteomes" id="UP000226192"/>
    </source>
</evidence>
<dbReference type="PIRSF" id="PIRSF001554">
    <property type="entry name" value="SucCS_beta"/>
    <property type="match status" value="1"/>
</dbReference>
<keyword evidence="3" id="KW-0436">Ligase</keyword>
<keyword evidence="5" id="KW-0547">Nucleotide-binding</keyword>
<proteinExistence type="predicted"/>
<evidence type="ECO:0000256" key="5">
    <source>
        <dbReference type="ARBA" id="ARBA00022741"/>
    </source>
</evidence>
<dbReference type="GO" id="GO:0042709">
    <property type="term" value="C:succinate-CoA ligase complex"/>
    <property type="evidence" value="ECO:0007669"/>
    <property type="project" value="TreeGrafter"/>
</dbReference>
<dbReference type="PANTHER" id="PTHR11815:SF1">
    <property type="entry name" value="SUCCINATE--COA LIGASE [ADP-FORMING] SUBUNIT BETA, MITOCHONDRIAL"/>
    <property type="match status" value="1"/>
</dbReference>
<comment type="caution">
    <text evidence="11">The sequence shown here is derived from an EMBL/GenBank/DDBJ whole genome shotgun (WGS) entry which is preliminary data.</text>
</comment>
<accession>A0A2C5XUC8</accession>
<dbReference type="Pfam" id="PF08442">
    <property type="entry name" value="ATP-grasp_2"/>
    <property type="match status" value="1"/>
</dbReference>
<dbReference type="Gene3D" id="3.30.470.20">
    <property type="entry name" value="ATP-grasp fold, B domain"/>
    <property type="match status" value="1"/>
</dbReference>
<dbReference type="Proteomes" id="UP000226192">
    <property type="component" value="Unassembled WGS sequence"/>
</dbReference>
<dbReference type="InterPro" id="IPR005809">
    <property type="entry name" value="Succ_CoA_ligase-like_bsu"/>
</dbReference>
<evidence type="ECO:0008006" key="13">
    <source>
        <dbReference type="Google" id="ProtNLM"/>
    </source>
</evidence>
<keyword evidence="7" id="KW-0460">Magnesium</keyword>
<dbReference type="PROSITE" id="PS01217">
    <property type="entry name" value="SUCCINYL_COA_LIG_3"/>
    <property type="match status" value="1"/>
</dbReference>
<keyword evidence="12" id="KW-1185">Reference proteome</keyword>
<dbReference type="FunFam" id="3.40.50.261:FF:000001">
    <property type="entry name" value="Succinate--CoA ligase [ADP-forming] subunit beta"/>
    <property type="match status" value="1"/>
</dbReference>
<dbReference type="STRING" id="1399860.A0A2C5XUC8"/>
<dbReference type="InterPro" id="IPR017866">
    <property type="entry name" value="Succ-CoA_synthase_bsu_CS"/>
</dbReference>
<evidence type="ECO:0000259" key="10">
    <source>
        <dbReference type="Pfam" id="PF08442"/>
    </source>
</evidence>
<evidence type="ECO:0000256" key="2">
    <source>
        <dbReference type="ARBA" id="ARBA00022532"/>
    </source>
</evidence>
<evidence type="ECO:0000256" key="3">
    <source>
        <dbReference type="ARBA" id="ARBA00022598"/>
    </source>
</evidence>
<evidence type="ECO:0000256" key="6">
    <source>
        <dbReference type="ARBA" id="ARBA00022840"/>
    </source>
</evidence>
<dbReference type="GO" id="GO:0005739">
    <property type="term" value="C:mitochondrion"/>
    <property type="evidence" value="ECO:0007669"/>
    <property type="project" value="TreeGrafter"/>
</dbReference>